<organism evidence="2 3">
    <name type="scientific">Moniliophthora roreri (strain MCA 2997)</name>
    <name type="common">Cocoa frosty pod rot fungus</name>
    <name type="synonym">Crinipellis roreri</name>
    <dbReference type="NCBI Taxonomy" id="1381753"/>
    <lineage>
        <taxon>Eukaryota</taxon>
        <taxon>Fungi</taxon>
        <taxon>Dikarya</taxon>
        <taxon>Basidiomycota</taxon>
        <taxon>Agaricomycotina</taxon>
        <taxon>Agaricomycetes</taxon>
        <taxon>Agaricomycetidae</taxon>
        <taxon>Agaricales</taxon>
        <taxon>Marasmiineae</taxon>
        <taxon>Marasmiaceae</taxon>
        <taxon>Moniliophthora</taxon>
    </lineage>
</organism>
<evidence type="ECO:0000313" key="2">
    <source>
        <dbReference type="EMBL" id="ESK95051.1"/>
    </source>
</evidence>
<evidence type="ECO:0000313" key="3">
    <source>
        <dbReference type="Proteomes" id="UP000017559"/>
    </source>
</evidence>
<feature type="non-terminal residue" evidence="2">
    <location>
        <position position="86"/>
    </location>
</feature>
<dbReference type="Proteomes" id="UP000017559">
    <property type="component" value="Unassembled WGS sequence"/>
</dbReference>
<feature type="coiled-coil region" evidence="1">
    <location>
        <begin position="25"/>
        <end position="80"/>
    </location>
</feature>
<evidence type="ECO:0000256" key="1">
    <source>
        <dbReference type="SAM" id="Coils"/>
    </source>
</evidence>
<dbReference type="AlphaFoldDB" id="V2XQA1"/>
<proteinExistence type="predicted"/>
<comment type="caution">
    <text evidence="2">The sequence shown here is derived from an EMBL/GenBank/DDBJ whole genome shotgun (WGS) entry which is preliminary data.</text>
</comment>
<gene>
    <name evidence="2" type="ORF">Moror_13927</name>
</gene>
<dbReference type="EMBL" id="AWSO01000115">
    <property type="protein sequence ID" value="ESK95051.1"/>
    <property type="molecule type" value="Genomic_DNA"/>
</dbReference>
<keyword evidence="1" id="KW-0175">Coiled coil</keyword>
<protein>
    <submittedName>
        <fullName evidence="2">Uncharacterized protein</fullName>
    </submittedName>
</protein>
<name>V2XQA1_MONRO</name>
<accession>V2XQA1</accession>
<sequence>MKENEELQKSQLLNETTIAQLAFNNQKAVEANNDLSEQLQNAKGDLNTKVALQGDLMKNILEEKNHIEELSSENTKLMQDNKALRK</sequence>
<dbReference type="KEGG" id="mrr:Moror_13927"/>
<dbReference type="HOGENOM" id="CLU_2503931_0_0_1"/>
<reference evidence="2 3" key="1">
    <citation type="journal article" date="2014" name="BMC Genomics">
        <title>Genome and secretome analysis of the hemibiotrophic fungal pathogen, Moniliophthora roreri, which causes frosty pod rot disease of cacao: mechanisms of the biotrophic and necrotrophic phases.</title>
        <authorList>
            <person name="Meinhardt L.W."/>
            <person name="Costa G.G.L."/>
            <person name="Thomazella D.P.T."/>
            <person name="Teixeira P.J.P.L."/>
            <person name="Carazzolle M.F."/>
            <person name="Schuster S.C."/>
            <person name="Carlson J.E."/>
            <person name="Guiltinan M.J."/>
            <person name="Mieczkowski P."/>
            <person name="Farmer A."/>
            <person name="Ramaraj T."/>
            <person name="Crozier J."/>
            <person name="Davis R.E."/>
            <person name="Shao J."/>
            <person name="Melnick R.L."/>
            <person name="Pereira G.A.G."/>
            <person name="Bailey B.A."/>
        </authorList>
    </citation>
    <scope>NUCLEOTIDE SEQUENCE [LARGE SCALE GENOMIC DNA]</scope>
    <source>
        <strain evidence="2 3">MCA 2997</strain>
    </source>
</reference>
<keyword evidence="3" id="KW-1185">Reference proteome</keyword>